<dbReference type="InterPro" id="IPR002010">
    <property type="entry name" value="T3SS_IM_R"/>
</dbReference>
<feature type="transmembrane region" description="Helical" evidence="10">
    <location>
        <begin position="124"/>
        <end position="147"/>
    </location>
</feature>
<feature type="transmembrane region" description="Helical" evidence="10">
    <location>
        <begin position="70"/>
        <end position="92"/>
    </location>
</feature>
<dbReference type="PRINTS" id="PR00953">
    <property type="entry name" value="TYPE3IMRPROT"/>
</dbReference>
<gene>
    <name evidence="11" type="primary">fliR</name>
    <name evidence="11" type="ORF">XYCOK13_14530</name>
</gene>
<keyword evidence="11" id="KW-0966">Cell projection</keyword>
<name>A0A8J4M1I7_9BACL</name>
<evidence type="ECO:0000256" key="6">
    <source>
        <dbReference type="ARBA" id="ARBA00022989"/>
    </source>
</evidence>
<feature type="transmembrane region" description="Helical" evidence="10">
    <location>
        <begin position="227"/>
        <end position="253"/>
    </location>
</feature>
<organism evidence="11 12">
    <name type="scientific">Xylanibacillus composti</name>
    <dbReference type="NCBI Taxonomy" id="1572762"/>
    <lineage>
        <taxon>Bacteria</taxon>
        <taxon>Bacillati</taxon>
        <taxon>Bacillota</taxon>
        <taxon>Bacilli</taxon>
        <taxon>Bacillales</taxon>
        <taxon>Paenibacillaceae</taxon>
        <taxon>Xylanibacillus</taxon>
    </lineage>
</organism>
<dbReference type="Pfam" id="PF01311">
    <property type="entry name" value="Bac_export_1"/>
    <property type="match status" value="1"/>
</dbReference>
<proteinExistence type="inferred from homology"/>
<dbReference type="EMBL" id="BOVK01000016">
    <property type="protein sequence ID" value="GIQ68629.1"/>
    <property type="molecule type" value="Genomic_DNA"/>
</dbReference>
<dbReference type="GO" id="GO:0009425">
    <property type="term" value="C:bacterial-type flagellum basal body"/>
    <property type="evidence" value="ECO:0007669"/>
    <property type="project" value="UniProtKB-SubCell"/>
</dbReference>
<comment type="subcellular location">
    <subcellularLocation>
        <location evidence="10">Cell membrane</location>
        <topology evidence="10">Multi-pass membrane protein</topology>
    </subcellularLocation>
    <subcellularLocation>
        <location evidence="10">Bacterial flagellum basal body</location>
    </subcellularLocation>
</comment>
<dbReference type="Proteomes" id="UP000677918">
    <property type="component" value="Unassembled WGS sequence"/>
</dbReference>
<keyword evidence="6 10" id="KW-1133">Transmembrane helix</keyword>
<dbReference type="GO" id="GO:0044780">
    <property type="term" value="P:bacterial-type flagellum assembly"/>
    <property type="evidence" value="ECO:0007669"/>
    <property type="project" value="UniProtKB-UniRule"/>
</dbReference>
<dbReference type="InterPro" id="IPR006303">
    <property type="entry name" value="FliR"/>
</dbReference>
<dbReference type="PANTHER" id="PTHR30065">
    <property type="entry name" value="FLAGELLAR BIOSYNTHETIC PROTEIN FLIR"/>
    <property type="match status" value="1"/>
</dbReference>
<evidence type="ECO:0000256" key="9">
    <source>
        <dbReference type="NCBIfam" id="TIGR01400"/>
    </source>
</evidence>
<keyword evidence="7 10" id="KW-0472">Membrane</keyword>
<evidence type="ECO:0000256" key="7">
    <source>
        <dbReference type="ARBA" id="ARBA00023136"/>
    </source>
</evidence>
<comment type="similarity">
    <text evidence="2 10">Belongs to the FliR/MopE/SpaR family.</text>
</comment>
<feature type="transmembrane region" description="Helical" evidence="10">
    <location>
        <begin position="40"/>
        <end position="58"/>
    </location>
</feature>
<keyword evidence="8 10" id="KW-0975">Bacterial flagellum</keyword>
<evidence type="ECO:0000256" key="4">
    <source>
        <dbReference type="ARBA" id="ARBA00022475"/>
    </source>
</evidence>
<reference evidence="11" key="1">
    <citation type="submission" date="2021-04" db="EMBL/GenBank/DDBJ databases">
        <title>Draft genome sequence of Xylanibacillus composti strain K13.</title>
        <authorList>
            <person name="Uke A."/>
            <person name="Chhe C."/>
            <person name="Baramee S."/>
            <person name="Kosugi A."/>
        </authorList>
    </citation>
    <scope>NUCLEOTIDE SEQUENCE</scope>
    <source>
        <strain evidence="11">K13</strain>
    </source>
</reference>
<comment type="function">
    <text evidence="1 10">Role in flagellar biosynthesis.</text>
</comment>
<evidence type="ECO:0000313" key="11">
    <source>
        <dbReference type="EMBL" id="GIQ68629.1"/>
    </source>
</evidence>
<evidence type="ECO:0000256" key="10">
    <source>
        <dbReference type="RuleBase" id="RU362071"/>
    </source>
</evidence>
<evidence type="ECO:0000256" key="3">
    <source>
        <dbReference type="ARBA" id="ARBA00021717"/>
    </source>
</evidence>
<evidence type="ECO:0000256" key="2">
    <source>
        <dbReference type="ARBA" id="ARBA00009772"/>
    </source>
</evidence>
<protein>
    <recommendedName>
        <fullName evidence="3 9">Flagellar biosynthetic protein FliR</fullName>
    </recommendedName>
</protein>
<dbReference type="NCBIfam" id="TIGR01400">
    <property type="entry name" value="fliR"/>
    <property type="match status" value="1"/>
</dbReference>
<sequence>MQLGLMEQVLQILPIFLLVLCRITAFFVTSPVFSMQGVPAPFKIGLAFFVSLITFMAMPFESSPPFDAAYMLLVVKEVLIGLLYGFTAYLFFTVVQIAGSLVDTQMGLGIANVMDPMTGAQSPILGNFKFFIAMLLFLALNGHHYLLKGIMESYNFLPILSDSLFLTIANGNLSTFLVQAFVSAFYLAFQLVAPMIVSLFLVDVALGMLARTSPQFNIFVIGLPVKIMVGLFLLFVMVPGMGFLFQDLFAILFRHLDEMMLMFQQGTG</sequence>
<keyword evidence="11" id="KW-0282">Flagellum</keyword>
<dbReference type="PANTHER" id="PTHR30065:SF1">
    <property type="entry name" value="SURFACE PRESENTATION OF ANTIGENS PROTEIN SPAR"/>
    <property type="match status" value="1"/>
</dbReference>
<evidence type="ECO:0000256" key="1">
    <source>
        <dbReference type="ARBA" id="ARBA00002578"/>
    </source>
</evidence>
<keyword evidence="12" id="KW-1185">Reference proteome</keyword>
<keyword evidence="5 10" id="KW-0812">Transmembrane</keyword>
<evidence type="ECO:0000256" key="5">
    <source>
        <dbReference type="ARBA" id="ARBA00022692"/>
    </source>
</evidence>
<keyword evidence="4 10" id="KW-1003">Cell membrane</keyword>
<dbReference type="AlphaFoldDB" id="A0A8J4M1I7"/>
<keyword evidence="11" id="KW-0969">Cilium</keyword>
<evidence type="ECO:0000256" key="8">
    <source>
        <dbReference type="ARBA" id="ARBA00023143"/>
    </source>
</evidence>
<evidence type="ECO:0000313" key="12">
    <source>
        <dbReference type="Proteomes" id="UP000677918"/>
    </source>
</evidence>
<dbReference type="GO" id="GO:0005886">
    <property type="term" value="C:plasma membrane"/>
    <property type="evidence" value="ECO:0007669"/>
    <property type="project" value="UniProtKB-SubCell"/>
</dbReference>
<accession>A0A8J4M1I7</accession>
<dbReference type="GO" id="GO:0006605">
    <property type="term" value="P:protein targeting"/>
    <property type="evidence" value="ECO:0007669"/>
    <property type="project" value="UniProtKB-UniRule"/>
</dbReference>
<feature type="transmembrane region" description="Helical" evidence="10">
    <location>
        <begin position="12"/>
        <end position="34"/>
    </location>
</feature>
<feature type="transmembrane region" description="Helical" evidence="10">
    <location>
        <begin position="184"/>
        <end position="206"/>
    </location>
</feature>
<comment type="caution">
    <text evidence="11">The sequence shown here is derived from an EMBL/GenBank/DDBJ whole genome shotgun (WGS) entry which is preliminary data.</text>
</comment>
<dbReference type="RefSeq" id="WP_244865052.1">
    <property type="nucleotide sequence ID" value="NZ_BOVK01000016.1"/>
</dbReference>
<feature type="transmembrane region" description="Helical" evidence="10">
    <location>
        <begin position="159"/>
        <end position="178"/>
    </location>
</feature>